<accession>A0A183GM60</accession>
<reference evidence="3" key="2">
    <citation type="submission" date="2019-09" db="UniProtKB">
        <authorList>
            <consortium name="WormBaseParasite"/>
        </authorList>
    </citation>
    <scope>IDENTIFICATION</scope>
</reference>
<name>A0A183GM60_HELPZ</name>
<reference evidence="1 2" key="1">
    <citation type="submission" date="2018-11" db="EMBL/GenBank/DDBJ databases">
        <authorList>
            <consortium name="Pathogen Informatics"/>
        </authorList>
    </citation>
    <scope>NUCLEOTIDE SEQUENCE [LARGE SCALE GENOMIC DNA]</scope>
</reference>
<protein>
    <submittedName>
        <fullName evidence="3">Ankyrin-2-like</fullName>
    </submittedName>
</protein>
<dbReference type="WBParaSite" id="HPBE_0002378001-mRNA-1">
    <property type="protein sequence ID" value="HPBE_0002378001-mRNA-1"/>
    <property type="gene ID" value="HPBE_0002378001"/>
</dbReference>
<sequence>MNREREGTDRIKGHMEGNFRLVETKEDFQVTGPEDIPKDLTKEDSSQDLVLVEVAQVGTDLATTADTRLKETGRTEDFLKDLIKEGTHLNLGPMARAKEDSIQDLVLVVVVRVGTDLATMADTRLKETGRTEDFLKDPTMEHTRLDLALTEETDLETTVDIRTSEDILMVPMDMAKCSLKFLTDSPTGGSEAVMFTTP</sequence>
<dbReference type="AlphaFoldDB" id="A0A183GM60"/>
<keyword evidence="2" id="KW-1185">Reference proteome</keyword>
<evidence type="ECO:0000313" key="2">
    <source>
        <dbReference type="Proteomes" id="UP000050761"/>
    </source>
</evidence>
<gene>
    <name evidence="1" type="ORF">HPBE_LOCUS23779</name>
</gene>
<dbReference type="EMBL" id="UZAH01035474">
    <property type="protein sequence ID" value="VDP40925.1"/>
    <property type="molecule type" value="Genomic_DNA"/>
</dbReference>
<proteinExistence type="predicted"/>
<dbReference type="Proteomes" id="UP000050761">
    <property type="component" value="Unassembled WGS sequence"/>
</dbReference>
<organism evidence="2 3">
    <name type="scientific">Heligmosomoides polygyrus</name>
    <name type="common">Parasitic roundworm</name>
    <dbReference type="NCBI Taxonomy" id="6339"/>
    <lineage>
        <taxon>Eukaryota</taxon>
        <taxon>Metazoa</taxon>
        <taxon>Ecdysozoa</taxon>
        <taxon>Nematoda</taxon>
        <taxon>Chromadorea</taxon>
        <taxon>Rhabditida</taxon>
        <taxon>Rhabditina</taxon>
        <taxon>Rhabditomorpha</taxon>
        <taxon>Strongyloidea</taxon>
        <taxon>Heligmosomidae</taxon>
        <taxon>Heligmosomoides</taxon>
    </lineage>
</organism>
<accession>A0A3P8E9V7</accession>
<evidence type="ECO:0000313" key="1">
    <source>
        <dbReference type="EMBL" id="VDP40925.1"/>
    </source>
</evidence>
<evidence type="ECO:0000313" key="3">
    <source>
        <dbReference type="WBParaSite" id="HPBE_0002378001-mRNA-1"/>
    </source>
</evidence>